<dbReference type="InterPro" id="IPR019226">
    <property type="entry name" value="DUF2158"/>
</dbReference>
<protein>
    <submittedName>
        <fullName evidence="1">DUF2158 domain-containing protein</fullName>
    </submittedName>
</protein>
<sequence length="74" mass="8132">MEFKVGDLVRLKSGGPLMTVEEVGERAMIGGEAVWCVWFEMVGKNQVVKRETFSPCVLEISSKPGVGTMRVTRG</sequence>
<evidence type="ECO:0000313" key="1">
    <source>
        <dbReference type="EMBL" id="MHT00437.1"/>
    </source>
</evidence>
<reference evidence="1" key="1">
    <citation type="submission" date="2018-11" db="EMBL/GenBank/DDBJ databases">
        <authorList>
            <consortium name="PulseNet: The National Subtyping Network for Foodborne Disease Surveillance"/>
            <person name="Tarr C.L."/>
            <person name="Trees E."/>
            <person name="Katz L.S."/>
            <person name="Carleton-Romer H.A."/>
            <person name="Stroika S."/>
            <person name="Kucerova Z."/>
            <person name="Roache K.F."/>
            <person name="Sabol A.L."/>
            <person name="Besser J."/>
            <person name="Gerner-Smidt P."/>
        </authorList>
    </citation>
    <scope>NUCLEOTIDE SEQUENCE [LARGE SCALE GENOMIC DNA]</scope>
    <source>
        <strain evidence="1">PNUSAS059687</strain>
    </source>
</reference>
<dbReference type="AlphaFoldDB" id="A0A3J2DCL4"/>
<dbReference type="Pfam" id="PF09926">
    <property type="entry name" value="DUF2158"/>
    <property type="match status" value="1"/>
</dbReference>
<proteinExistence type="predicted"/>
<organism evidence="1">
    <name type="scientific">Salmonella enterica</name>
    <name type="common">Salmonella choleraesuis</name>
    <dbReference type="NCBI Taxonomy" id="28901"/>
    <lineage>
        <taxon>Bacteria</taxon>
        <taxon>Pseudomonadati</taxon>
        <taxon>Pseudomonadota</taxon>
        <taxon>Gammaproteobacteria</taxon>
        <taxon>Enterobacterales</taxon>
        <taxon>Enterobacteriaceae</taxon>
        <taxon>Salmonella</taxon>
    </lineage>
</organism>
<dbReference type="Proteomes" id="UP000839513">
    <property type="component" value="Unassembled WGS sequence"/>
</dbReference>
<comment type="caution">
    <text evidence="1">The sequence shown here is derived from an EMBL/GenBank/DDBJ whole genome shotgun (WGS) entry which is preliminary data.</text>
</comment>
<dbReference type="EMBL" id="RNUA01000142">
    <property type="protein sequence ID" value="MHT00437.1"/>
    <property type="molecule type" value="Genomic_DNA"/>
</dbReference>
<gene>
    <name evidence="1" type="ORF">EEN88_22175</name>
</gene>
<accession>A0A3J2DCL4</accession>
<name>A0A3J2DCL4_SALER</name>